<comment type="caution">
    <text evidence="1">The sequence shown here is derived from an EMBL/GenBank/DDBJ whole genome shotgun (WGS) entry which is preliminary data.</text>
</comment>
<gene>
    <name evidence="1" type="ORF">CRENBAI_024515</name>
</gene>
<sequence>MQPDQIFRNQRVGIPAAQTGGLILLEEDVRKFWLSDWTLSGTMFRKQTDRGPISIRQGHLLPLVHRSVVQF</sequence>
<evidence type="ECO:0000313" key="1">
    <source>
        <dbReference type="EMBL" id="KAK5613277.1"/>
    </source>
</evidence>
<name>A0AAV9RX23_9TELE</name>
<proteinExistence type="predicted"/>
<keyword evidence="2" id="KW-1185">Reference proteome</keyword>
<protein>
    <submittedName>
        <fullName evidence="1">Uncharacterized protein</fullName>
    </submittedName>
</protein>
<accession>A0AAV9RX23</accession>
<dbReference type="Proteomes" id="UP001311232">
    <property type="component" value="Unassembled WGS sequence"/>
</dbReference>
<organism evidence="1 2">
    <name type="scientific">Crenichthys baileyi</name>
    <name type="common">White River springfish</name>
    <dbReference type="NCBI Taxonomy" id="28760"/>
    <lineage>
        <taxon>Eukaryota</taxon>
        <taxon>Metazoa</taxon>
        <taxon>Chordata</taxon>
        <taxon>Craniata</taxon>
        <taxon>Vertebrata</taxon>
        <taxon>Euteleostomi</taxon>
        <taxon>Actinopterygii</taxon>
        <taxon>Neopterygii</taxon>
        <taxon>Teleostei</taxon>
        <taxon>Neoteleostei</taxon>
        <taxon>Acanthomorphata</taxon>
        <taxon>Ovalentaria</taxon>
        <taxon>Atherinomorphae</taxon>
        <taxon>Cyprinodontiformes</taxon>
        <taxon>Goodeidae</taxon>
        <taxon>Crenichthys</taxon>
    </lineage>
</organism>
<dbReference type="EMBL" id="JAHHUM010001229">
    <property type="protein sequence ID" value="KAK5613277.1"/>
    <property type="molecule type" value="Genomic_DNA"/>
</dbReference>
<evidence type="ECO:0000313" key="2">
    <source>
        <dbReference type="Proteomes" id="UP001311232"/>
    </source>
</evidence>
<reference evidence="1 2" key="1">
    <citation type="submission" date="2021-06" db="EMBL/GenBank/DDBJ databases">
        <authorList>
            <person name="Palmer J.M."/>
        </authorList>
    </citation>
    <scope>NUCLEOTIDE SEQUENCE [LARGE SCALE GENOMIC DNA]</scope>
    <source>
        <strain evidence="1 2">MEX-2019</strain>
        <tissue evidence="1">Muscle</tissue>
    </source>
</reference>
<dbReference type="AlphaFoldDB" id="A0AAV9RX23"/>